<name>A0A4P9VMQ0_9GAMM</name>
<protein>
    <submittedName>
        <fullName evidence="1">Amino acid ABC transporter substrate-binding protein</fullName>
    </submittedName>
</protein>
<evidence type="ECO:0000313" key="2">
    <source>
        <dbReference type="Proteomes" id="UP000257039"/>
    </source>
</evidence>
<keyword evidence="2" id="KW-1185">Reference proteome</keyword>
<accession>A0A4P9VMQ0</accession>
<organism evidence="1 2">
    <name type="scientific">Zooshikella ganghwensis</name>
    <dbReference type="NCBI Taxonomy" id="202772"/>
    <lineage>
        <taxon>Bacteria</taxon>
        <taxon>Pseudomonadati</taxon>
        <taxon>Pseudomonadota</taxon>
        <taxon>Gammaproteobacteria</taxon>
        <taxon>Oceanospirillales</taxon>
        <taxon>Zooshikellaceae</taxon>
        <taxon>Zooshikella</taxon>
    </lineage>
</organism>
<dbReference type="AlphaFoldDB" id="A0A4P9VMQ0"/>
<gene>
    <name evidence="1" type="ORF">B9G39_12305</name>
</gene>
<evidence type="ECO:0000313" key="1">
    <source>
        <dbReference type="EMBL" id="RDH44166.1"/>
    </source>
</evidence>
<comment type="caution">
    <text evidence="1">The sequence shown here is derived from an EMBL/GenBank/DDBJ whole genome shotgun (WGS) entry which is preliminary data.</text>
</comment>
<dbReference type="Proteomes" id="UP000257039">
    <property type="component" value="Unassembled WGS sequence"/>
</dbReference>
<sequence length="259" mass="30497">MTRLKRYLLLAHFIFTLFFISFKLSAEITVRISMSPFEPFVLDTDPPSGIAIDMMELMNNFQDTYHFTFIMTTSVRRHKAFKNGLFEMSMFDNYKWGWEGFPVDVSKVYLKGGEIYVALAKPDRTQSYFKEFEQKRMIGMLGYHYGFADFNSDQSFLKERFHMSLTTNNLATITMLLKDRGDIAVITESFFNQYLKNNQHMRNKFIRSNHYDQEYNHTIIIRKGIKPSIEEINTLLEDMEKAGILEPLWESIGLQSVLK</sequence>
<dbReference type="EMBL" id="NDXW01000001">
    <property type="protein sequence ID" value="RDH44166.1"/>
    <property type="molecule type" value="Genomic_DNA"/>
</dbReference>
<dbReference type="SUPFAM" id="SSF53850">
    <property type="entry name" value="Periplasmic binding protein-like II"/>
    <property type="match status" value="1"/>
</dbReference>
<dbReference type="RefSeq" id="WP_094787375.1">
    <property type="nucleotide sequence ID" value="NZ_NDXW01000001.1"/>
</dbReference>
<dbReference type="Gene3D" id="3.40.190.10">
    <property type="entry name" value="Periplasmic binding protein-like II"/>
    <property type="match status" value="2"/>
</dbReference>
<reference evidence="1 2" key="1">
    <citation type="submission" date="2017-04" db="EMBL/GenBank/DDBJ databases">
        <title>Draft genome sequence of Zooshikella ganghwensis VG4 isolated from Red Sea sediments.</title>
        <authorList>
            <person name="Rehman Z."/>
            <person name="Alam I."/>
            <person name="Kamau A."/>
            <person name="Bajic V."/>
            <person name="Leiknes T."/>
        </authorList>
    </citation>
    <scope>NUCLEOTIDE SEQUENCE [LARGE SCALE GENOMIC DNA]</scope>
    <source>
        <strain evidence="1 2">VG4</strain>
    </source>
</reference>
<proteinExistence type="predicted"/>